<dbReference type="CDD" id="cd02042">
    <property type="entry name" value="ParAB_family"/>
    <property type="match status" value="1"/>
</dbReference>
<sequence>MPVICAANPKGGAGKSTTLLTIATCLAQSGASVMIIDADPNRPITDWRSGPTALQLKVRSDATEANIRDLINETASQAQFVFIDLEGTASRLTSRAIIRSDLTLIPLAGSALDAQQAARAVGLVRESEADIGRKLNFALCFNRTSPPPFVRKIEREISQQMRESGLPVLSTHLHRREAYNAMFMERLSLHELSQTAINGVPAAIENAMQLTSEVLELLQTLSDERAA</sequence>
<dbReference type="InterPro" id="IPR050678">
    <property type="entry name" value="DNA_Partitioning_ATPase"/>
</dbReference>
<dbReference type="RefSeq" id="WP_139675289.1">
    <property type="nucleotide sequence ID" value="NZ_VDMN01000001.1"/>
</dbReference>
<dbReference type="AlphaFoldDB" id="A0A5C4XSS1"/>
<dbReference type="PANTHER" id="PTHR13696">
    <property type="entry name" value="P-LOOP CONTAINING NUCLEOSIDE TRIPHOSPHATE HYDROLASE"/>
    <property type="match status" value="1"/>
</dbReference>
<evidence type="ECO:0000313" key="1">
    <source>
        <dbReference type="EMBL" id="TNM66141.1"/>
    </source>
</evidence>
<protein>
    <submittedName>
        <fullName evidence="1">ParA family protein</fullName>
    </submittedName>
</protein>
<dbReference type="SUPFAM" id="SSF52540">
    <property type="entry name" value="P-loop containing nucleoside triphosphate hydrolases"/>
    <property type="match status" value="1"/>
</dbReference>
<proteinExistence type="predicted"/>
<reference evidence="1 2" key="1">
    <citation type="submission" date="2019-06" db="EMBL/GenBank/DDBJ databases">
        <title>The draft genome of Rhizobium smilacinae PTYR-5.</title>
        <authorList>
            <person name="Liu L."/>
            <person name="Li L."/>
            <person name="Zhang X."/>
        </authorList>
    </citation>
    <scope>NUCLEOTIDE SEQUENCE [LARGE SCALE GENOMIC DNA]</scope>
    <source>
        <strain evidence="1 2">PTYR-5</strain>
    </source>
</reference>
<name>A0A5C4XSS1_9HYPH</name>
<dbReference type="Gene3D" id="3.40.50.300">
    <property type="entry name" value="P-loop containing nucleotide triphosphate hydrolases"/>
    <property type="match status" value="1"/>
</dbReference>
<keyword evidence="2" id="KW-1185">Reference proteome</keyword>
<dbReference type="Proteomes" id="UP000311605">
    <property type="component" value="Unassembled WGS sequence"/>
</dbReference>
<dbReference type="OrthoDB" id="113462at2"/>
<dbReference type="InterPro" id="IPR027417">
    <property type="entry name" value="P-loop_NTPase"/>
</dbReference>
<organism evidence="1 2">
    <name type="scientific">Aliirhizobium smilacinae</name>
    <dbReference type="NCBI Taxonomy" id="1395944"/>
    <lineage>
        <taxon>Bacteria</taxon>
        <taxon>Pseudomonadati</taxon>
        <taxon>Pseudomonadota</taxon>
        <taxon>Alphaproteobacteria</taxon>
        <taxon>Hyphomicrobiales</taxon>
        <taxon>Rhizobiaceae</taxon>
        <taxon>Aliirhizobium</taxon>
    </lineage>
</organism>
<dbReference type="EMBL" id="VDMN01000001">
    <property type="protein sequence ID" value="TNM66141.1"/>
    <property type="molecule type" value="Genomic_DNA"/>
</dbReference>
<accession>A0A5C4XSS1</accession>
<dbReference type="Pfam" id="PF07015">
    <property type="entry name" value="VirC1"/>
    <property type="match status" value="1"/>
</dbReference>
<comment type="caution">
    <text evidence="1">The sequence shown here is derived from an EMBL/GenBank/DDBJ whole genome shotgun (WGS) entry which is preliminary data.</text>
</comment>
<evidence type="ECO:0000313" key="2">
    <source>
        <dbReference type="Proteomes" id="UP000311605"/>
    </source>
</evidence>
<dbReference type="InterPro" id="IPR009744">
    <property type="entry name" value="VirC1"/>
</dbReference>
<gene>
    <name evidence="1" type="ORF">FHP24_07965</name>
</gene>
<dbReference type="PIRSF" id="PIRSF009320">
    <property type="entry name" value="Nuc_binding_HP_1000"/>
    <property type="match status" value="1"/>
</dbReference>
<dbReference type="PANTHER" id="PTHR13696:SF96">
    <property type="entry name" value="COBQ_COBB_MIND_PARA NUCLEOTIDE BINDING DOMAIN-CONTAINING PROTEIN"/>
    <property type="match status" value="1"/>
</dbReference>